<evidence type="ECO:0000256" key="1">
    <source>
        <dbReference type="ARBA" id="ARBA00000707"/>
    </source>
</evidence>
<feature type="domain" description="MATH" evidence="13">
    <location>
        <begin position="1096"/>
        <end position="1215"/>
    </location>
</feature>
<dbReference type="Proteomes" id="UP000678499">
    <property type="component" value="Unassembled WGS sequence"/>
</dbReference>
<dbReference type="SUPFAM" id="SSF54001">
    <property type="entry name" value="Cysteine proteinases"/>
    <property type="match status" value="1"/>
</dbReference>
<dbReference type="InterPro" id="IPR002083">
    <property type="entry name" value="MATH/TRAF_dom"/>
</dbReference>
<evidence type="ECO:0000256" key="9">
    <source>
        <dbReference type="ARBA" id="ARBA00031500"/>
    </source>
</evidence>
<dbReference type="GO" id="GO:0006508">
    <property type="term" value="P:proteolysis"/>
    <property type="evidence" value="ECO:0007669"/>
    <property type="project" value="UniProtKB-KW"/>
</dbReference>
<evidence type="ECO:0000256" key="4">
    <source>
        <dbReference type="ARBA" id="ARBA00021393"/>
    </source>
</evidence>
<dbReference type="SMART" id="SM00061">
    <property type="entry name" value="MATH"/>
    <property type="match status" value="2"/>
</dbReference>
<keyword evidence="5" id="KW-0645">Protease</keyword>
<dbReference type="InterPro" id="IPR005049">
    <property type="entry name" value="STL-like"/>
</dbReference>
<dbReference type="PROSITE" id="PS50235">
    <property type="entry name" value="USP_3"/>
    <property type="match status" value="1"/>
</dbReference>
<reference evidence="15" key="1">
    <citation type="submission" date="2020-11" db="EMBL/GenBank/DDBJ databases">
        <authorList>
            <person name="Tran Van P."/>
        </authorList>
    </citation>
    <scope>NUCLEOTIDE SEQUENCE</scope>
</reference>
<dbReference type="PANTHER" id="PTHR31362:SF0">
    <property type="entry name" value="EXOSTOSIN DOMAIN-CONTAINING PROTEIN-RELATED"/>
    <property type="match status" value="1"/>
</dbReference>
<evidence type="ECO:0000256" key="11">
    <source>
        <dbReference type="SAM" id="MobiDB-lite"/>
    </source>
</evidence>
<dbReference type="PROSITE" id="PS00972">
    <property type="entry name" value="USP_1"/>
    <property type="match status" value="1"/>
</dbReference>
<keyword evidence="12" id="KW-0472">Membrane</keyword>
<dbReference type="Pfam" id="PF00443">
    <property type="entry name" value="UCH"/>
    <property type="match status" value="2"/>
</dbReference>
<keyword evidence="6" id="KW-0833">Ubl conjugation pathway</keyword>
<evidence type="ECO:0000256" key="2">
    <source>
        <dbReference type="ARBA" id="ARBA00009085"/>
    </source>
</evidence>
<feature type="region of interest" description="Disordered" evidence="11">
    <location>
        <begin position="821"/>
        <end position="849"/>
    </location>
</feature>
<dbReference type="Gene3D" id="2.60.210.10">
    <property type="entry name" value="Apoptosis, Tumor Necrosis Factor Receptor Associated Protein 2, Chain A"/>
    <property type="match status" value="2"/>
</dbReference>
<dbReference type="InterPro" id="IPR001394">
    <property type="entry name" value="Peptidase_C19_UCH"/>
</dbReference>
<evidence type="ECO:0000256" key="8">
    <source>
        <dbReference type="ARBA" id="ARBA00022807"/>
    </source>
</evidence>
<evidence type="ECO:0000259" key="14">
    <source>
        <dbReference type="PROSITE" id="PS50235"/>
    </source>
</evidence>
<organism evidence="15">
    <name type="scientific">Notodromas monacha</name>
    <dbReference type="NCBI Taxonomy" id="399045"/>
    <lineage>
        <taxon>Eukaryota</taxon>
        <taxon>Metazoa</taxon>
        <taxon>Ecdysozoa</taxon>
        <taxon>Arthropoda</taxon>
        <taxon>Crustacea</taxon>
        <taxon>Oligostraca</taxon>
        <taxon>Ostracoda</taxon>
        <taxon>Podocopa</taxon>
        <taxon>Podocopida</taxon>
        <taxon>Cypridocopina</taxon>
        <taxon>Cypridoidea</taxon>
        <taxon>Cyprididae</taxon>
        <taxon>Notodromas</taxon>
    </lineage>
</organism>
<dbReference type="Pfam" id="PF14533">
    <property type="entry name" value="USP7_C2"/>
    <property type="match status" value="1"/>
</dbReference>
<dbReference type="GO" id="GO:0004843">
    <property type="term" value="F:cysteine-type deubiquitinase activity"/>
    <property type="evidence" value="ECO:0007669"/>
    <property type="project" value="UniProtKB-EC"/>
</dbReference>
<comment type="similarity">
    <text evidence="2">Belongs to the peptidase C19 family.</text>
</comment>
<evidence type="ECO:0000259" key="13">
    <source>
        <dbReference type="PROSITE" id="PS50144"/>
    </source>
</evidence>
<keyword evidence="16" id="KW-1185">Reference proteome</keyword>
<dbReference type="EMBL" id="CAJPEX010001123">
    <property type="protein sequence ID" value="CAG0918276.1"/>
    <property type="molecule type" value="Genomic_DNA"/>
</dbReference>
<evidence type="ECO:0000313" key="15">
    <source>
        <dbReference type="EMBL" id="CAD7278124.1"/>
    </source>
</evidence>
<dbReference type="Gene3D" id="3.90.70.10">
    <property type="entry name" value="Cysteine proteinases"/>
    <property type="match status" value="1"/>
</dbReference>
<evidence type="ECO:0000256" key="7">
    <source>
        <dbReference type="ARBA" id="ARBA00022801"/>
    </source>
</evidence>
<evidence type="ECO:0000256" key="12">
    <source>
        <dbReference type="SAM" id="Phobius"/>
    </source>
</evidence>
<proteinExistence type="inferred from homology"/>
<accession>A0A7R9GEP8</accession>
<sequence>MSGKRRFFSLLLNKIRPLTILCIVVMMVLLIIFHHHNKKSVETRRFSMDWIKGLERPQSFEGFKSELFTNEIDAVINPWLARLKICTDRLKMTLNIWDSSRKSPEASKVLSTSNDYSGLMNESLSNDDDCENGTRWAVITTIAETMTKPMEVVLSQGWCLVAVGDVKSPANFKVTVRTSRFIFLTVQDQMRLPFKIVSKTPKNSFMRKNIGYLFAMSKGAKVILDIDDDNEPIPVKIGDDKKIFIPVETELKIYQRPLLYKESYLTVSADSPVWNPYVHFNLTQAWPRGFPWDFIPGLVPTEIGRTKDQFCKPVIQQYIADIEPDVDAAFRLTEKLPIYFEPDTDRQTIVLPRNVFAPYNAQLASRSSKTILPFSSTAAFTATKVVANVAAVKAAVDENGGIALDDLEATLRKNFESYITQSLLHLQPEACVMFTSPAVKHVRNPHNYKRDFLKELPLYGKASRFVEIVRNFPQNPETFGEAFLNVYQLLFKSGLLQEDDVDYANLWLEDLKSLGVSLPKMIPKTVFTRQTKLCLSFVESRENSFLKEFETKISPFFKNVVRFSNGRKSNDVEQVGISESCNSKNSDAFVNYSMLIQSDFSGDKFWLPRATEREERFVEDPVVLEELFRNISSKINVNFPINFKKNDRLHRKYAENLVYIPGKMLRNMSLVLGVVENLNPNLSSGTVTSLVVSLVSEMEGNEIMSPQIQTKEKKISGENSQRIALKNDIFVRPLLLESPALRSLWRDAMAEQFMGLVQENASPRRVIHCSHTKNIVHVQNGENIALEASAEESYHSYEFELGSTRPLAGIGHRHLQVKELQECQSSAGSDDDPLHQPTDGSMSFEVSPGYQNVDEAGYEEESPRVQQQAGRNGLEVVSRTGGGFDPNATTGSFKLDVPNIKGLKAMYPSAPFFAVMTPWRVVAKPFPAKGKAKYIGLYIACDAKSSNKEWSISTDCELRIYRPNGSFFSKTFKHVFVDKKREKGIDQFVTMNDLKQYLFRDKGLVELGSTRPLAGIGHRHLQVKELQEGQRSADSDDDPLHQPTDGSMSFEVSPGYQNVDEAGYEEESPRVQQQAGRNGLEVVSRTGGGFDPNATTGSFKLDVPNIKGLKAMYPSAPFFAVMTPWRVVAKPFPAKGKAKYIGLYIACDAKSSNKEWSISTDCELRIYRPNGSFFSKTFKHVFVDKKREKGIDQFVTMNDLKQYLFRDKGLVEGVVNCQPPKNVEWDSRKITGYVGIINQGATCYMNSLLQALFATAEFRYTIYKIPTEFDVKIKSPAQGMQRIFYHMQFSPKAVESLLDRLGERMVGTRLEGTVDRLFGGLTINYSRCPKVNWKNERVEPFQDIGLNIKGKKTIIDSFQHYVKVEKCKGADKIQTEEFGPQEGVKGMIFKHFPPVLYLIMGRISFDMKQFKFLKINDKVIFPVKMNLDKFLDERVEEKADFVISSVLVHIGDANGGHYLVYVDPKCDGKWRKFDDDNVSLATKQDAVDGNYGGKGTRENPMKGMTNAYMLVYFQEYMMQKLTRDIPLSEIPEEIVAIFEGEKAEDEIIAREWSKRFQLMTVRCLIEAGLSSHQKPDLYDPKKPRALEFRVPKTELMNNFLKRLQSAFAAERKATWDVYLDLARPSTDPHLEPHDPSNSCFCFFKYFDPTQAKLIYVGAKSIPHSYSTNQMKAIGAKMAHLPEDSYIDLYHEVNPDKVDLVNLWGFTRVFKIAEKVEDGEIFCFMLWQRGEFDYANPAEFLLDQSSQLVVTYVDNMARPKDRGVKIDTSIKFKYDQIRRFLGRHIGVSPTHLKLHKPNHVADKAGDVLNSSWEGDVQELFERFDNRKPKKFYYEIMPVPTDEVDTRERMTVSYIDNLYVETTDITVYPPKGSNVDALLEEVKKDFDVEMGLRGGSKRFRMLDIVNFKITRIFENKTPLSNLQANKRYRVEEVFAEELNLPATSCLMQVVHFNKSPASLHGHPFFIRIEDYKFALVKGNKAEYVTPKDYTKIKIKDFKNNLEMFFGMDHAKKFRQRKRPVGIVKGPEDSLHYTGVPHQ</sequence>
<keyword evidence="7" id="KW-0378">Hydrolase</keyword>
<dbReference type="InterPro" id="IPR038765">
    <property type="entry name" value="Papain-like_cys_pep_sf"/>
</dbReference>
<dbReference type="InterPro" id="IPR029346">
    <property type="entry name" value="USP_C"/>
</dbReference>
<dbReference type="PROSITE" id="PS50144">
    <property type="entry name" value="MATH"/>
    <property type="match status" value="2"/>
</dbReference>
<evidence type="ECO:0000256" key="10">
    <source>
        <dbReference type="ARBA" id="ARBA00031508"/>
    </source>
</evidence>
<dbReference type="Pfam" id="PF12436">
    <property type="entry name" value="USP7_ICP0_bdg"/>
    <property type="match status" value="1"/>
</dbReference>
<dbReference type="InterPro" id="IPR008974">
    <property type="entry name" value="TRAF-like"/>
</dbReference>
<dbReference type="InterPro" id="IPR024729">
    <property type="entry name" value="USP7_ICP0-binding_dom"/>
</dbReference>
<dbReference type="InterPro" id="IPR028889">
    <property type="entry name" value="USP"/>
</dbReference>
<evidence type="ECO:0000256" key="3">
    <source>
        <dbReference type="ARBA" id="ARBA00012759"/>
    </source>
</evidence>
<dbReference type="InterPro" id="IPR018200">
    <property type="entry name" value="USP_CS"/>
</dbReference>
<dbReference type="Pfam" id="PF00917">
    <property type="entry name" value="MATH"/>
    <property type="match status" value="2"/>
</dbReference>
<feature type="region of interest" description="Disordered" evidence="11">
    <location>
        <begin position="1025"/>
        <end position="1052"/>
    </location>
</feature>
<gene>
    <name evidence="15" type="ORF">NMOB1V02_LOCUS5835</name>
</gene>
<feature type="domain" description="USP" evidence="14">
    <location>
        <begin position="1234"/>
        <end position="1515"/>
    </location>
</feature>
<dbReference type="EC" id="3.4.19.12" evidence="3"/>
<keyword evidence="8" id="KW-0788">Thiol protease</keyword>
<dbReference type="EMBL" id="OA883160">
    <property type="protein sequence ID" value="CAD7278124.1"/>
    <property type="molecule type" value="Genomic_DNA"/>
</dbReference>
<comment type="catalytic activity">
    <reaction evidence="1">
        <text>Thiol-dependent hydrolysis of ester, thioester, amide, peptide and isopeptide bonds formed by the C-terminal Gly of ubiquitin (a 76-residue protein attached to proteins as an intracellular targeting signal).</text>
        <dbReference type="EC" id="3.4.19.12"/>
    </reaction>
</comment>
<dbReference type="OrthoDB" id="289038at2759"/>
<evidence type="ECO:0000256" key="6">
    <source>
        <dbReference type="ARBA" id="ARBA00022786"/>
    </source>
</evidence>
<feature type="compositionally biased region" description="Basic and acidic residues" evidence="11">
    <location>
        <begin position="1025"/>
        <end position="1040"/>
    </location>
</feature>
<name>A0A7R9GEP8_9CRUS</name>
<dbReference type="PANTHER" id="PTHR31362">
    <property type="entry name" value="GLYCOSYLTRANSFERASE STELLO1-RELATED"/>
    <property type="match status" value="1"/>
</dbReference>
<dbReference type="SUPFAM" id="SSF49599">
    <property type="entry name" value="TRAF domain-like"/>
    <property type="match status" value="2"/>
</dbReference>
<feature type="transmembrane region" description="Helical" evidence="12">
    <location>
        <begin position="15"/>
        <end position="35"/>
    </location>
</feature>
<dbReference type="Pfam" id="PF03385">
    <property type="entry name" value="STELLO"/>
    <property type="match status" value="1"/>
</dbReference>
<evidence type="ECO:0000313" key="16">
    <source>
        <dbReference type="Proteomes" id="UP000678499"/>
    </source>
</evidence>
<feature type="domain" description="MATH" evidence="13">
    <location>
        <begin position="890"/>
        <end position="1009"/>
    </location>
</feature>
<evidence type="ECO:0000256" key="5">
    <source>
        <dbReference type="ARBA" id="ARBA00022670"/>
    </source>
</evidence>
<keyword evidence="12" id="KW-1133">Transmembrane helix</keyword>
<dbReference type="GO" id="GO:0016579">
    <property type="term" value="P:protein deubiquitination"/>
    <property type="evidence" value="ECO:0007669"/>
    <property type="project" value="InterPro"/>
</dbReference>
<protein>
    <recommendedName>
        <fullName evidence="4">Ubiquitin carboxyl-terminal hydrolase 7</fullName>
        <ecNumber evidence="3">3.4.19.12</ecNumber>
    </recommendedName>
    <alternativeName>
        <fullName evidence="10">Ubiquitin thioesterase 7</fullName>
    </alternativeName>
    <alternativeName>
        <fullName evidence="9">Ubiquitin-specific-processing protease 7</fullName>
    </alternativeName>
</protein>
<dbReference type="Gene3D" id="3.10.20.90">
    <property type="entry name" value="Phosphatidylinositol 3-kinase Catalytic Subunit, Chain A, domain 1"/>
    <property type="match status" value="2"/>
</dbReference>
<keyword evidence="12" id="KW-0812">Transmembrane</keyword>